<dbReference type="EMBL" id="ML987201">
    <property type="protein sequence ID" value="KAF2245180.1"/>
    <property type="molecule type" value="Genomic_DNA"/>
</dbReference>
<feature type="domain" description="Aminoglycoside phosphotransferase" evidence="1">
    <location>
        <begin position="294"/>
        <end position="351"/>
    </location>
</feature>
<name>A0A6A6I6M2_9PLEO</name>
<dbReference type="OrthoDB" id="2831558at2759"/>
<dbReference type="InterPro" id="IPR002575">
    <property type="entry name" value="Aminoglycoside_PTrfase"/>
</dbReference>
<evidence type="ECO:0000313" key="2">
    <source>
        <dbReference type="EMBL" id="KAF2245180.1"/>
    </source>
</evidence>
<protein>
    <submittedName>
        <fullName evidence="2">APH-domain-containing protein</fullName>
    </submittedName>
</protein>
<dbReference type="InterPro" id="IPR051035">
    <property type="entry name" value="Mito_inheritance_9"/>
</dbReference>
<dbReference type="Pfam" id="PF01636">
    <property type="entry name" value="APH"/>
    <property type="match status" value="2"/>
</dbReference>
<dbReference type="PANTHER" id="PTHR36091">
    <property type="entry name" value="ALTERED INHERITANCE OF MITOCHONDRIA PROTEIN 9, MITOCHONDRIAL"/>
    <property type="match status" value="1"/>
</dbReference>
<keyword evidence="3" id="KW-1185">Reference proteome</keyword>
<dbReference type="SUPFAM" id="SSF56112">
    <property type="entry name" value="Protein kinase-like (PK-like)"/>
    <property type="match status" value="1"/>
</dbReference>
<dbReference type="Gene3D" id="3.30.200.20">
    <property type="entry name" value="Phosphorylase Kinase, domain 1"/>
    <property type="match status" value="1"/>
</dbReference>
<reference evidence="2" key="1">
    <citation type="journal article" date="2020" name="Stud. Mycol.">
        <title>101 Dothideomycetes genomes: a test case for predicting lifestyles and emergence of pathogens.</title>
        <authorList>
            <person name="Haridas S."/>
            <person name="Albert R."/>
            <person name="Binder M."/>
            <person name="Bloem J."/>
            <person name="Labutti K."/>
            <person name="Salamov A."/>
            <person name="Andreopoulos B."/>
            <person name="Baker S."/>
            <person name="Barry K."/>
            <person name="Bills G."/>
            <person name="Bluhm B."/>
            <person name="Cannon C."/>
            <person name="Castanera R."/>
            <person name="Culley D."/>
            <person name="Daum C."/>
            <person name="Ezra D."/>
            <person name="Gonzalez J."/>
            <person name="Henrissat B."/>
            <person name="Kuo A."/>
            <person name="Liang C."/>
            <person name="Lipzen A."/>
            <person name="Lutzoni F."/>
            <person name="Magnuson J."/>
            <person name="Mondo S."/>
            <person name="Nolan M."/>
            <person name="Ohm R."/>
            <person name="Pangilinan J."/>
            <person name="Park H.-J."/>
            <person name="Ramirez L."/>
            <person name="Alfaro M."/>
            <person name="Sun H."/>
            <person name="Tritt A."/>
            <person name="Yoshinaga Y."/>
            <person name="Zwiers L.-H."/>
            <person name="Turgeon B."/>
            <person name="Goodwin S."/>
            <person name="Spatafora J."/>
            <person name="Crous P."/>
            <person name="Grigoriev I."/>
        </authorList>
    </citation>
    <scope>NUCLEOTIDE SEQUENCE</scope>
    <source>
        <strain evidence="2">CBS 122368</strain>
    </source>
</reference>
<feature type="domain" description="Aminoglycoside phosphotransferase" evidence="1">
    <location>
        <begin position="70"/>
        <end position="196"/>
    </location>
</feature>
<dbReference type="AlphaFoldDB" id="A0A6A6I6M2"/>
<dbReference type="Proteomes" id="UP000800094">
    <property type="component" value="Unassembled WGS sequence"/>
</dbReference>
<sequence length="549" mass="62188">MTTGHAHRRQPSRALLPDVEHSEDLFNYTRGRFVCNERYELSQRRVRFNVNELARCAAEAVGARTCVRISKYPDGMYNKSMLLTMDNGSRVVAKVPNPNAGLPHFTTASEVATMDFARNVLGTPVPKVLAWCSHAHESPVGAEYIIMERVPGIELEHVWPKMNIKDRFAVVKAIAGFQKSWTSVSFAKYGSLYFSKDLDDTPDAQPLYVDAKGNHIKNTCYAVGLSTGRENFDNGRATVNFDRGPWSSLEAYHTAIGHREISCVSQLPKLPKSPITLCGPGTYQPTRAKKLKALRHYLDIIKVLLPKDEEISSAHLWHDDLHLGNIFVDISEPTKVVGLIDWQSTELSPLYFHARQPHIIDYVGSPINGLARPQPRKDLDRLEPSARQQAEALYLHQSLCSLYNTLTHHQNPRLYAALQFQHTQKYLLLLLARNILIDGEVTYLSQLAELESTWTDFSADTRSTSPFTFSNKDRSDLEADMQGVTRGMEAMRSIRDSLGELFPEQGIVRPDQYDEALDALTQMREQIISTFASNPKEKEVWEKEWPFET</sequence>
<dbReference type="PANTHER" id="PTHR36091:SF2">
    <property type="entry name" value="AMINOGLYCOSIDE PHOSPHOTRANSFERASE DOMAIN-CONTAINING PROTEIN"/>
    <property type="match status" value="1"/>
</dbReference>
<dbReference type="GeneID" id="54585557"/>
<organism evidence="2 3">
    <name type="scientific">Trematosphaeria pertusa</name>
    <dbReference type="NCBI Taxonomy" id="390896"/>
    <lineage>
        <taxon>Eukaryota</taxon>
        <taxon>Fungi</taxon>
        <taxon>Dikarya</taxon>
        <taxon>Ascomycota</taxon>
        <taxon>Pezizomycotina</taxon>
        <taxon>Dothideomycetes</taxon>
        <taxon>Pleosporomycetidae</taxon>
        <taxon>Pleosporales</taxon>
        <taxon>Massarineae</taxon>
        <taxon>Trematosphaeriaceae</taxon>
        <taxon>Trematosphaeria</taxon>
    </lineage>
</organism>
<accession>A0A6A6I6M2</accession>
<dbReference type="GO" id="GO:0005739">
    <property type="term" value="C:mitochondrion"/>
    <property type="evidence" value="ECO:0007669"/>
    <property type="project" value="TreeGrafter"/>
</dbReference>
<gene>
    <name evidence="2" type="ORF">BU26DRAFT_553676</name>
</gene>
<dbReference type="RefSeq" id="XP_033680184.1">
    <property type="nucleotide sequence ID" value="XM_033832227.1"/>
</dbReference>
<proteinExistence type="predicted"/>
<evidence type="ECO:0000313" key="3">
    <source>
        <dbReference type="Proteomes" id="UP000800094"/>
    </source>
</evidence>
<evidence type="ECO:0000259" key="1">
    <source>
        <dbReference type="Pfam" id="PF01636"/>
    </source>
</evidence>
<dbReference type="InterPro" id="IPR011009">
    <property type="entry name" value="Kinase-like_dom_sf"/>
</dbReference>
<dbReference type="Gene3D" id="3.90.1200.10">
    <property type="match status" value="1"/>
</dbReference>